<feature type="transmembrane region" description="Helical" evidence="1">
    <location>
        <begin position="114"/>
        <end position="133"/>
    </location>
</feature>
<keyword evidence="4" id="KW-1185">Reference proteome</keyword>
<name>A0A1Q8ST63_9GAMM</name>
<keyword evidence="1" id="KW-1133">Transmembrane helix</keyword>
<feature type="transmembrane region" description="Helical" evidence="1">
    <location>
        <begin position="83"/>
        <end position="102"/>
    </location>
</feature>
<dbReference type="Pfam" id="PF09990">
    <property type="entry name" value="DUF2231"/>
    <property type="match status" value="1"/>
</dbReference>
<evidence type="ECO:0000313" key="3">
    <source>
        <dbReference type="EMBL" id="OLO04635.1"/>
    </source>
</evidence>
<dbReference type="InterPro" id="IPR019251">
    <property type="entry name" value="DUF2231_TM"/>
</dbReference>
<reference evidence="3 4" key="1">
    <citation type="submission" date="2016-12" db="EMBL/GenBank/DDBJ databases">
        <title>Draft genome sequences of strains Salinicola socius SMB35, Salinicola sp. MH3R3-1 and Chromohalobacter sp. SMB17 from the Verkhnekamsk potash mining region of Russia.</title>
        <authorList>
            <person name="Mavrodi D.V."/>
            <person name="Olsson B.E."/>
            <person name="Korsakova E.S."/>
            <person name="Pyankova A."/>
            <person name="Mavrodi O.V."/>
            <person name="Plotnikova E.G."/>
        </authorList>
    </citation>
    <scope>NUCLEOTIDE SEQUENCE [LARGE SCALE GENOMIC DNA]</scope>
    <source>
        <strain evidence="3 4">SMB35</strain>
    </source>
</reference>
<keyword evidence="1" id="KW-0472">Membrane</keyword>
<comment type="caution">
    <text evidence="3">The sequence shown here is derived from an EMBL/GenBank/DDBJ whole genome shotgun (WGS) entry which is preliminary data.</text>
</comment>
<sequence length="142" mass="15136">MIATADRPIRSGPNPLHGMLLAGAFPLFLGAALSDYLYSTSFEILWSTFSSWLIAGGLVFCGLAMICALIGIFRPAGSRGLSVLYFVLLLVTWVLGFINALVHARDAWAMMPTGLTLSIVVAVLSLVAIWIGFTSRKTGGLS</sequence>
<dbReference type="Proteomes" id="UP000186878">
    <property type="component" value="Unassembled WGS sequence"/>
</dbReference>
<protein>
    <recommendedName>
        <fullName evidence="2">DUF2231 domain-containing protein</fullName>
    </recommendedName>
</protein>
<evidence type="ECO:0000259" key="2">
    <source>
        <dbReference type="Pfam" id="PF09990"/>
    </source>
</evidence>
<feature type="transmembrane region" description="Helical" evidence="1">
    <location>
        <begin position="20"/>
        <end position="38"/>
    </location>
</feature>
<dbReference type="AlphaFoldDB" id="A0A1Q8ST63"/>
<organism evidence="3 4">
    <name type="scientific">Salinicola socius</name>
    <dbReference type="NCBI Taxonomy" id="404433"/>
    <lineage>
        <taxon>Bacteria</taxon>
        <taxon>Pseudomonadati</taxon>
        <taxon>Pseudomonadota</taxon>
        <taxon>Gammaproteobacteria</taxon>
        <taxon>Oceanospirillales</taxon>
        <taxon>Halomonadaceae</taxon>
        <taxon>Salinicola</taxon>
    </lineage>
</organism>
<accession>A0A1Q8ST63</accession>
<feature type="transmembrane region" description="Helical" evidence="1">
    <location>
        <begin position="44"/>
        <end position="71"/>
    </location>
</feature>
<dbReference type="OrthoDB" id="2873672at2"/>
<feature type="domain" description="DUF2231" evidence="2">
    <location>
        <begin position="14"/>
        <end position="133"/>
    </location>
</feature>
<dbReference type="RefSeq" id="WP_075569536.1">
    <property type="nucleotide sequence ID" value="NZ_MSDO01000009.1"/>
</dbReference>
<dbReference type="EMBL" id="MSDO01000009">
    <property type="protein sequence ID" value="OLO04635.1"/>
    <property type="molecule type" value="Genomic_DNA"/>
</dbReference>
<proteinExistence type="predicted"/>
<evidence type="ECO:0000313" key="4">
    <source>
        <dbReference type="Proteomes" id="UP000186878"/>
    </source>
</evidence>
<evidence type="ECO:0000256" key="1">
    <source>
        <dbReference type="SAM" id="Phobius"/>
    </source>
</evidence>
<keyword evidence="1" id="KW-0812">Transmembrane</keyword>
<gene>
    <name evidence="3" type="ORF">BTW07_07415</name>
</gene>